<dbReference type="EMBL" id="CP146069">
    <property type="protein sequence ID" value="WWR48387.1"/>
    <property type="molecule type" value="Genomic_DNA"/>
</dbReference>
<dbReference type="Gene3D" id="1.10.287.130">
    <property type="match status" value="1"/>
</dbReference>
<keyword evidence="8" id="KW-0902">Two-component regulatory system</keyword>
<dbReference type="InterPro" id="IPR036890">
    <property type="entry name" value="HATPase_C_sf"/>
</dbReference>
<dbReference type="InterPro" id="IPR035965">
    <property type="entry name" value="PAS-like_dom_sf"/>
</dbReference>
<evidence type="ECO:0000256" key="1">
    <source>
        <dbReference type="ARBA" id="ARBA00000085"/>
    </source>
</evidence>
<name>A0ABZ2HK85_9RHOB</name>
<dbReference type="EC" id="2.7.13.3" evidence="2"/>
<evidence type="ECO:0000256" key="5">
    <source>
        <dbReference type="ARBA" id="ARBA00022741"/>
    </source>
</evidence>
<keyword evidence="3" id="KW-0597">Phosphoprotein</keyword>
<evidence type="ECO:0000256" key="2">
    <source>
        <dbReference type="ARBA" id="ARBA00012438"/>
    </source>
</evidence>
<keyword evidence="7" id="KW-0067">ATP-binding</keyword>
<evidence type="ECO:0000256" key="3">
    <source>
        <dbReference type="ARBA" id="ARBA00022553"/>
    </source>
</evidence>
<dbReference type="PROSITE" id="PS50109">
    <property type="entry name" value="HIS_KIN"/>
    <property type="match status" value="1"/>
</dbReference>
<dbReference type="RefSeq" id="WP_338549418.1">
    <property type="nucleotide sequence ID" value="NZ_CP146069.1"/>
</dbReference>
<comment type="catalytic activity">
    <reaction evidence="1">
        <text>ATP + protein L-histidine = ADP + protein N-phospho-L-histidine.</text>
        <dbReference type="EC" id="2.7.13.3"/>
    </reaction>
</comment>
<keyword evidence="5" id="KW-0547">Nucleotide-binding</keyword>
<dbReference type="Proteomes" id="UP001364156">
    <property type="component" value="Chromosome"/>
</dbReference>
<dbReference type="SUPFAM" id="SSF55874">
    <property type="entry name" value="ATPase domain of HSP90 chaperone/DNA topoisomerase II/histidine kinase"/>
    <property type="match status" value="1"/>
</dbReference>
<proteinExistence type="predicted"/>
<dbReference type="CDD" id="cd00082">
    <property type="entry name" value="HisKA"/>
    <property type="match status" value="1"/>
</dbReference>
<dbReference type="PRINTS" id="PR00344">
    <property type="entry name" value="BCTRLSENSOR"/>
</dbReference>
<dbReference type="SUPFAM" id="SSF55785">
    <property type="entry name" value="PYP-like sensor domain (PAS domain)"/>
    <property type="match status" value="1"/>
</dbReference>
<dbReference type="Pfam" id="PF02518">
    <property type="entry name" value="HATPase_c"/>
    <property type="match status" value="1"/>
</dbReference>
<dbReference type="Pfam" id="PF00512">
    <property type="entry name" value="HisKA"/>
    <property type="match status" value="1"/>
</dbReference>
<dbReference type="Gene3D" id="3.30.450.20">
    <property type="entry name" value="PAS domain"/>
    <property type="match status" value="1"/>
</dbReference>
<dbReference type="GO" id="GO:0016301">
    <property type="term" value="F:kinase activity"/>
    <property type="evidence" value="ECO:0007669"/>
    <property type="project" value="UniProtKB-KW"/>
</dbReference>
<keyword evidence="11" id="KW-1185">Reference proteome</keyword>
<dbReference type="PANTHER" id="PTHR43065:SF10">
    <property type="entry name" value="PEROXIDE STRESS-ACTIVATED HISTIDINE KINASE MAK3"/>
    <property type="match status" value="1"/>
</dbReference>
<accession>A0ABZ2HK85</accession>
<evidence type="ECO:0000256" key="4">
    <source>
        <dbReference type="ARBA" id="ARBA00022679"/>
    </source>
</evidence>
<protein>
    <recommendedName>
        <fullName evidence="2">histidine kinase</fullName>
        <ecNumber evidence="2">2.7.13.3</ecNumber>
    </recommendedName>
</protein>
<dbReference type="PANTHER" id="PTHR43065">
    <property type="entry name" value="SENSOR HISTIDINE KINASE"/>
    <property type="match status" value="1"/>
</dbReference>
<dbReference type="InterPro" id="IPR003661">
    <property type="entry name" value="HisK_dim/P_dom"/>
</dbReference>
<dbReference type="SUPFAM" id="SSF47384">
    <property type="entry name" value="Homodimeric domain of signal transducing histidine kinase"/>
    <property type="match status" value="1"/>
</dbReference>
<evidence type="ECO:0000313" key="10">
    <source>
        <dbReference type="EMBL" id="WWR48387.1"/>
    </source>
</evidence>
<keyword evidence="4" id="KW-0808">Transferase</keyword>
<dbReference type="SMART" id="SM00388">
    <property type="entry name" value="HisKA"/>
    <property type="match status" value="1"/>
</dbReference>
<dbReference type="Gene3D" id="3.30.565.10">
    <property type="entry name" value="Histidine kinase-like ATPase, C-terminal domain"/>
    <property type="match status" value="1"/>
</dbReference>
<evidence type="ECO:0000256" key="6">
    <source>
        <dbReference type="ARBA" id="ARBA00022777"/>
    </source>
</evidence>
<dbReference type="InterPro" id="IPR004358">
    <property type="entry name" value="Sig_transdc_His_kin-like_C"/>
</dbReference>
<dbReference type="SMART" id="SM00387">
    <property type="entry name" value="HATPase_c"/>
    <property type="match status" value="1"/>
</dbReference>
<evidence type="ECO:0000259" key="9">
    <source>
        <dbReference type="PROSITE" id="PS50109"/>
    </source>
</evidence>
<gene>
    <name evidence="10" type="ORF">RZ517_17650</name>
</gene>
<dbReference type="InterPro" id="IPR036097">
    <property type="entry name" value="HisK_dim/P_sf"/>
</dbReference>
<dbReference type="InterPro" id="IPR003594">
    <property type="entry name" value="HATPase_dom"/>
</dbReference>
<feature type="domain" description="Histidine kinase" evidence="9">
    <location>
        <begin position="120"/>
        <end position="331"/>
    </location>
</feature>
<dbReference type="InterPro" id="IPR005467">
    <property type="entry name" value="His_kinase_dom"/>
</dbReference>
<keyword evidence="6 10" id="KW-0418">Kinase</keyword>
<organism evidence="10 11">
    <name type="scientific">Roseovarius phycicola</name>
    <dbReference type="NCBI Taxonomy" id="3080976"/>
    <lineage>
        <taxon>Bacteria</taxon>
        <taxon>Pseudomonadati</taxon>
        <taxon>Pseudomonadota</taxon>
        <taxon>Alphaproteobacteria</taxon>
        <taxon>Rhodobacterales</taxon>
        <taxon>Roseobacteraceae</taxon>
        <taxon>Roseovarius</taxon>
    </lineage>
</organism>
<evidence type="ECO:0000313" key="11">
    <source>
        <dbReference type="Proteomes" id="UP001364156"/>
    </source>
</evidence>
<reference evidence="10 11" key="1">
    <citation type="submission" date="2023-10" db="EMBL/GenBank/DDBJ databases">
        <title>Roseovarius strain S88 nov., isolated from a marine algae.</title>
        <authorList>
            <person name="Lee M.W."/>
            <person name="Lee J.K."/>
            <person name="Kim J.M."/>
            <person name="Choi D.G."/>
            <person name="Baek J.H."/>
            <person name="Bayburt H."/>
            <person name="Jung J.J."/>
            <person name="Han D.M."/>
            <person name="Jeon C.O."/>
        </authorList>
    </citation>
    <scope>NUCLEOTIDE SEQUENCE [LARGE SCALE GENOMIC DNA]</scope>
    <source>
        <strain evidence="10 11">S88</strain>
    </source>
</reference>
<evidence type="ECO:0000256" key="7">
    <source>
        <dbReference type="ARBA" id="ARBA00022840"/>
    </source>
</evidence>
<evidence type="ECO:0000256" key="8">
    <source>
        <dbReference type="ARBA" id="ARBA00023012"/>
    </source>
</evidence>
<sequence length="340" mass="36846">MSRVSDGQVIYRSPAATELLGTAKSSFSHFAQAEDRADFVTALLPDARVDNMRVIGVRANGEHFPADLSARLIDYRGDDVIVSNIEDLTKELAIQAELDRQKDQLFQAEKLSALGEMLAGIAHELNNPLSIIAGNAEILHEELENSPQERRIDKLSQAAQRCIRIVRSFLSLAREEPLDLKSVQISDLVANAVDAVKPDADKAKVSLNVKNTEPCQSILADDVQLTQVIINLLTNGVHAIQDSGVGSSVSIDWTCSGSELIIRVADNGPGISNDIKGRIFDPLFTTKQVGKGTGVGLAYCHRIVTAHNGKIWLEPGNTPGATITCSVPLVEDDQREILPK</sequence>